<evidence type="ECO:0000256" key="9">
    <source>
        <dbReference type="SAM" id="Phobius"/>
    </source>
</evidence>
<evidence type="ECO:0000313" key="11">
    <source>
        <dbReference type="Proteomes" id="UP001415169"/>
    </source>
</evidence>
<proteinExistence type="inferred from homology"/>
<dbReference type="InterPro" id="IPR013783">
    <property type="entry name" value="Ig-like_fold"/>
</dbReference>
<evidence type="ECO:0000256" key="5">
    <source>
        <dbReference type="ARBA" id="ARBA00022970"/>
    </source>
</evidence>
<dbReference type="InterPro" id="IPR052157">
    <property type="entry name" value="BCAA_transport_permease"/>
</dbReference>
<keyword evidence="4 9" id="KW-0812">Transmembrane</keyword>
<feature type="transmembrane region" description="Helical" evidence="9">
    <location>
        <begin position="169"/>
        <end position="187"/>
    </location>
</feature>
<feature type="transmembrane region" description="Helical" evidence="9">
    <location>
        <begin position="347"/>
        <end position="366"/>
    </location>
</feature>
<feature type="transmembrane region" description="Helical" evidence="9">
    <location>
        <begin position="207"/>
        <end position="234"/>
    </location>
</feature>
<keyword evidence="3" id="KW-1003">Cell membrane</keyword>
<keyword evidence="11" id="KW-1185">Reference proteome</keyword>
<comment type="subcellular location">
    <subcellularLocation>
        <location evidence="1">Cell membrane</location>
        <topology evidence="1">Multi-pass membrane protein</topology>
    </subcellularLocation>
</comment>
<feature type="transmembrane region" description="Helical" evidence="9">
    <location>
        <begin position="378"/>
        <end position="407"/>
    </location>
</feature>
<feature type="transmembrane region" description="Helical" evidence="9">
    <location>
        <begin position="296"/>
        <end position="315"/>
    </location>
</feature>
<dbReference type="CDD" id="cd06582">
    <property type="entry name" value="TM_PBP1_LivH_like"/>
    <property type="match status" value="1"/>
</dbReference>
<dbReference type="RefSeq" id="WP_344791195.1">
    <property type="nucleotide sequence ID" value="NZ_BAABBV010000001.1"/>
</dbReference>
<feature type="transmembrane region" description="Helical" evidence="9">
    <location>
        <begin position="254"/>
        <end position="276"/>
    </location>
</feature>
<protein>
    <recommendedName>
        <fullName evidence="12">Branched-chain amino acid ABC transporter permease</fullName>
    </recommendedName>
</protein>
<evidence type="ECO:0000313" key="10">
    <source>
        <dbReference type="EMBL" id="GAA4160083.1"/>
    </source>
</evidence>
<dbReference type="Pfam" id="PF02653">
    <property type="entry name" value="BPD_transp_2"/>
    <property type="match status" value="1"/>
</dbReference>
<reference evidence="10" key="2">
    <citation type="submission" date="2023-12" db="EMBL/GenBank/DDBJ databases">
        <authorList>
            <person name="Sun Q."/>
            <person name="Inoue M."/>
        </authorList>
    </citation>
    <scope>NUCLEOTIDE SEQUENCE</scope>
    <source>
        <strain evidence="10">JCM 17590</strain>
    </source>
</reference>
<evidence type="ECO:0008006" key="12">
    <source>
        <dbReference type="Google" id="ProtNLM"/>
    </source>
</evidence>
<name>A0ABP7ZJG1_9MICO</name>
<accession>A0ABP7ZJG1</accession>
<dbReference type="Gene3D" id="2.60.40.10">
    <property type="entry name" value="Immunoglobulins"/>
    <property type="match status" value="1"/>
</dbReference>
<reference evidence="10" key="1">
    <citation type="journal article" date="2014" name="Int. J. Syst. Evol. Microbiol.">
        <title>Complete genome of a new Firmicutes species belonging to the dominant human colonic microbiota ('Ruminococcus bicirculans') reveals two chromosomes and a selective capacity to utilize plant glucans.</title>
        <authorList>
            <consortium name="NISC Comparative Sequencing Program"/>
            <person name="Wegmann U."/>
            <person name="Louis P."/>
            <person name="Goesmann A."/>
            <person name="Henrissat B."/>
            <person name="Duncan S.H."/>
            <person name="Flint H.J."/>
        </authorList>
    </citation>
    <scope>NUCLEOTIDE SEQUENCE</scope>
    <source>
        <strain evidence="10">JCM 17590</strain>
    </source>
</reference>
<evidence type="ECO:0000256" key="1">
    <source>
        <dbReference type="ARBA" id="ARBA00004651"/>
    </source>
</evidence>
<keyword evidence="6 9" id="KW-1133">Transmembrane helix</keyword>
<evidence type="ECO:0000256" key="3">
    <source>
        <dbReference type="ARBA" id="ARBA00022475"/>
    </source>
</evidence>
<keyword evidence="2" id="KW-0813">Transport</keyword>
<keyword evidence="7 9" id="KW-0472">Membrane</keyword>
<organism evidence="10 11">
    <name type="scientific">Gryllotalpicola daejeonensis</name>
    <dbReference type="NCBI Taxonomy" id="993087"/>
    <lineage>
        <taxon>Bacteria</taxon>
        <taxon>Bacillati</taxon>
        <taxon>Actinomycetota</taxon>
        <taxon>Actinomycetes</taxon>
        <taxon>Micrococcales</taxon>
        <taxon>Microbacteriaceae</taxon>
        <taxon>Gryllotalpicola</taxon>
    </lineage>
</organism>
<dbReference type="Proteomes" id="UP001415169">
    <property type="component" value="Unassembled WGS sequence"/>
</dbReference>
<feature type="transmembrane region" description="Helical" evidence="9">
    <location>
        <begin position="419"/>
        <end position="437"/>
    </location>
</feature>
<sequence>MVEHRLARLVRPFAVALAAIGIAAGAVFAGQAAIADTGSGPISATKACVTDATTGCVAGTLRDDNENGIKGVEVTLANAAGESDKATSDADGRWAFKVTTAGPYTAKLDPGTLPKGVKASTTSVNVVVTLGQLRPAVFQLTGHPAGSKNTTQATRSGGRLVWDQFSQGLLLGLLLALASIGLSLIYGTTGLSNFAHAEQVTLGGMMAYTFGIALGLNIIVTTIIAVIVGGVSGYLQDKLIWAPLRRRGLGLTQLMVVTIGLSLALDYVFQFFYGTAVKPVSTEVEHITGPLDLTPTAYWSMLISVIVLVVVGLVLTRTRIGRATRAVSDNRALAAASGIDVDRIIRLVWIASTALAALAGVLYALVNGGIQWSTGVQLLLLMFSAVTLGGIGTAFGALVGSLIIGVVVQMSSLVLSSELKYATALIILIVILVFRPQGILGRRERVG</sequence>
<dbReference type="PANTHER" id="PTHR11795:SF445">
    <property type="entry name" value="AMINO ACID ABC TRANSPORTER PERMEASE PROTEIN"/>
    <property type="match status" value="1"/>
</dbReference>
<dbReference type="InterPro" id="IPR001851">
    <property type="entry name" value="ABC_transp_permease"/>
</dbReference>
<feature type="transmembrane region" description="Helical" evidence="9">
    <location>
        <begin position="12"/>
        <end position="34"/>
    </location>
</feature>
<evidence type="ECO:0000256" key="2">
    <source>
        <dbReference type="ARBA" id="ARBA00022448"/>
    </source>
</evidence>
<comment type="caution">
    <text evidence="10">The sequence shown here is derived from an EMBL/GenBank/DDBJ whole genome shotgun (WGS) entry which is preliminary data.</text>
</comment>
<dbReference type="PANTHER" id="PTHR11795">
    <property type="entry name" value="BRANCHED-CHAIN AMINO ACID TRANSPORT SYSTEM PERMEASE PROTEIN LIVH"/>
    <property type="match status" value="1"/>
</dbReference>
<dbReference type="EMBL" id="BAABBV010000001">
    <property type="protein sequence ID" value="GAA4160083.1"/>
    <property type="molecule type" value="Genomic_DNA"/>
</dbReference>
<comment type="similarity">
    <text evidence="8">Belongs to the binding-protein-dependent transport system permease family. LivHM subfamily.</text>
</comment>
<gene>
    <name evidence="10" type="ORF">GCM10022286_15610</name>
</gene>
<dbReference type="SUPFAM" id="SSF49478">
    <property type="entry name" value="Cna protein B-type domain"/>
    <property type="match status" value="1"/>
</dbReference>
<evidence type="ECO:0000256" key="7">
    <source>
        <dbReference type="ARBA" id="ARBA00023136"/>
    </source>
</evidence>
<evidence type="ECO:0000256" key="6">
    <source>
        <dbReference type="ARBA" id="ARBA00022989"/>
    </source>
</evidence>
<evidence type="ECO:0000256" key="8">
    <source>
        <dbReference type="ARBA" id="ARBA00037998"/>
    </source>
</evidence>
<evidence type="ECO:0000256" key="4">
    <source>
        <dbReference type="ARBA" id="ARBA00022692"/>
    </source>
</evidence>
<keyword evidence="5" id="KW-0029">Amino-acid transport</keyword>